<comment type="caution">
    <text evidence="1">The sequence shown here is derived from an EMBL/GenBank/DDBJ whole genome shotgun (WGS) entry which is preliminary data.</text>
</comment>
<organism evidence="1 2">
    <name type="scientific">Corchorus capsularis</name>
    <name type="common">Jute</name>
    <dbReference type="NCBI Taxonomy" id="210143"/>
    <lineage>
        <taxon>Eukaryota</taxon>
        <taxon>Viridiplantae</taxon>
        <taxon>Streptophyta</taxon>
        <taxon>Embryophyta</taxon>
        <taxon>Tracheophyta</taxon>
        <taxon>Spermatophyta</taxon>
        <taxon>Magnoliopsida</taxon>
        <taxon>eudicotyledons</taxon>
        <taxon>Gunneridae</taxon>
        <taxon>Pentapetalae</taxon>
        <taxon>rosids</taxon>
        <taxon>malvids</taxon>
        <taxon>Malvales</taxon>
        <taxon>Malvaceae</taxon>
        <taxon>Grewioideae</taxon>
        <taxon>Apeibeae</taxon>
        <taxon>Corchorus</taxon>
    </lineage>
</organism>
<dbReference type="Proteomes" id="UP000188268">
    <property type="component" value="Unassembled WGS sequence"/>
</dbReference>
<accession>A0A1R3GFW8</accession>
<gene>
    <name evidence="1" type="ORF">CCACVL1_26101</name>
</gene>
<keyword evidence="2" id="KW-1185">Reference proteome</keyword>
<evidence type="ECO:0000313" key="2">
    <source>
        <dbReference type="Proteomes" id="UP000188268"/>
    </source>
</evidence>
<reference evidence="1 2" key="1">
    <citation type="submission" date="2013-09" db="EMBL/GenBank/DDBJ databases">
        <title>Corchorus capsularis genome sequencing.</title>
        <authorList>
            <person name="Alam M."/>
            <person name="Haque M.S."/>
            <person name="Islam M.S."/>
            <person name="Emdad E.M."/>
            <person name="Islam M.M."/>
            <person name="Ahmed B."/>
            <person name="Halim A."/>
            <person name="Hossen Q.M.M."/>
            <person name="Hossain M.Z."/>
            <person name="Ahmed R."/>
            <person name="Khan M.M."/>
            <person name="Islam R."/>
            <person name="Rashid M.M."/>
            <person name="Khan S.A."/>
            <person name="Rahman M.S."/>
            <person name="Alam M."/>
        </authorList>
    </citation>
    <scope>NUCLEOTIDE SEQUENCE [LARGE SCALE GENOMIC DNA]</scope>
    <source>
        <strain evidence="2">cv. CVL-1</strain>
        <tissue evidence="1">Whole seedling</tissue>
    </source>
</reference>
<dbReference type="Gramene" id="OMO56956">
    <property type="protein sequence ID" value="OMO56956"/>
    <property type="gene ID" value="CCACVL1_26101"/>
</dbReference>
<protein>
    <submittedName>
        <fullName evidence="1">Uncharacterized protein</fullName>
    </submittedName>
</protein>
<proteinExistence type="predicted"/>
<name>A0A1R3GFW8_COCAP</name>
<dbReference type="AlphaFoldDB" id="A0A1R3GFW8"/>
<dbReference type="EMBL" id="AWWV01014437">
    <property type="protein sequence ID" value="OMO56956.1"/>
    <property type="molecule type" value="Genomic_DNA"/>
</dbReference>
<evidence type="ECO:0000313" key="1">
    <source>
        <dbReference type="EMBL" id="OMO56956.1"/>
    </source>
</evidence>
<sequence>MDPTKERQAAKAFDHLLSRVNISGQNQMIHHQRRGAFVFFGAINYS</sequence>